<name>A0A1M6RT17_9FLAO</name>
<comment type="caution">
    <text evidence="2">The sequence shown here is derived from an EMBL/GenBank/DDBJ whole genome shotgun (WGS) entry which is preliminary data.</text>
</comment>
<evidence type="ECO:0000313" key="1">
    <source>
        <dbReference type="EMBL" id="SFB76517.1"/>
    </source>
</evidence>
<gene>
    <name evidence="1" type="ORF">SAMN04487891_102192</name>
    <name evidence="2" type="ORF">SAMN05216293_0869</name>
</gene>
<proteinExistence type="predicted"/>
<dbReference type="EMBL" id="FOKU01000002">
    <property type="protein sequence ID" value="SFB76517.1"/>
    <property type="molecule type" value="Genomic_DNA"/>
</dbReference>
<dbReference type="STRING" id="1055723.SAMN05216293_0869"/>
<evidence type="ECO:0000313" key="2">
    <source>
        <dbReference type="EMBL" id="SHK35575.1"/>
    </source>
</evidence>
<organism evidence="2 3">
    <name type="scientific">Flagellimonas taeanensis</name>
    <dbReference type="NCBI Taxonomy" id="1005926"/>
    <lineage>
        <taxon>Bacteria</taxon>
        <taxon>Pseudomonadati</taxon>
        <taxon>Bacteroidota</taxon>
        <taxon>Flavobacteriia</taxon>
        <taxon>Flavobacteriales</taxon>
        <taxon>Flavobacteriaceae</taxon>
        <taxon>Flagellimonas</taxon>
    </lineage>
</organism>
<dbReference type="Proteomes" id="UP000184031">
    <property type="component" value="Unassembled WGS sequence"/>
</dbReference>
<keyword evidence="4" id="KW-1185">Reference proteome</keyword>
<dbReference type="Proteomes" id="UP000198940">
    <property type="component" value="Unassembled WGS sequence"/>
</dbReference>
<dbReference type="EMBL" id="FRAT01000002">
    <property type="protein sequence ID" value="SHK35575.1"/>
    <property type="molecule type" value="Genomic_DNA"/>
</dbReference>
<sequence length="248" mass="27871">MTIKSAVSQIYRVMKTKKTILLITFALGLIALWLMSSFTLPNACAYANSNLEYIKSKIQAAVTANDLKMAKYHAYKALNGIEKTKGNFVDCGCEGTIESLEKALSLLKTATRSEFLEDSKKALHRALENTLIGIKVLKTYERESSSLYGNDFLTMNTKEILDGPNWLSPPHSGTIKEQVHECLLEFETSLDKVVANVDCDEAKRYVTNIYEESRLILLNTKLSQYKKQYHQRVKTLSQAALQKIGACN</sequence>
<protein>
    <submittedName>
        <fullName evidence="2">Uncharacterized protein</fullName>
    </submittedName>
</protein>
<evidence type="ECO:0000313" key="4">
    <source>
        <dbReference type="Proteomes" id="UP000198940"/>
    </source>
</evidence>
<dbReference type="AlphaFoldDB" id="A0A1M6RT17"/>
<evidence type="ECO:0000313" key="3">
    <source>
        <dbReference type="Proteomes" id="UP000184031"/>
    </source>
</evidence>
<reference evidence="2 3" key="1">
    <citation type="submission" date="2016-11" db="EMBL/GenBank/DDBJ databases">
        <authorList>
            <person name="Varghese N."/>
            <person name="Submissions S."/>
        </authorList>
    </citation>
    <scope>NUCLEOTIDE SEQUENCE [LARGE SCALE GENOMIC DNA]</scope>
    <source>
        <strain evidence="2 3">CGMCC 1.12174</strain>
        <strain evidence="1 4">DSM 26351</strain>
    </source>
</reference>
<accession>A0A1M6RT17</accession>